<dbReference type="Pfam" id="PF07910">
    <property type="entry name" value="Peptidase_C78"/>
    <property type="match status" value="1"/>
</dbReference>
<evidence type="ECO:0000256" key="2">
    <source>
        <dbReference type="SAM" id="Phobius"/>
    </source>
</evidence>
<dbReference type="Gene3D" id="3.90.70.130">
    <property type="match status" value="1"/>
</dbReference>
<reference evidence="4 5" key="1">
    <citation type="submission" date="2024-02" db="EMBL/GenBank/DDBJ databases">
        <authorList>
            <person name="Chen Y."/>
            <person name="Shah S."/>
            <person name="Dougan E. K."/>
            <person name="Thang M."/>
            <person name="Chan C."/>
        </authorList>
    </citation>
    <scope>NUCLEOTIDE SEQUENCE [LARGE SCALE GENOMIC DNA]</scope>
</reference>
<keyword evidence="5" id="KW-1185">Reference proteome</keyword>
<feature type="transmembrane region" description="Helical" evidence="2">
    <location>
        <begin position="772"/>
        <end position="796"/>
    </location>
</feature>
<accession>A0ABP0R2T0</accession>
<keyword evidence="1" id="KW-0378">Hydrolase</keyword>
<gene>
    <name evidence="4" type="ORF">CCMP2556_LOCUS45031</name>
</gene>
<comment type="caution">
    <text evidence="4">The sequence shown here is derived from an EMBL/GenBank/DDBJ whole genome shotgun (WGS) entry which is preliminary data.</text>
</comment>
<organism evidence="4 5">
    <name type="scientific">Durusdinium trenchii</name>
    <dbReference type="NCBI Taxonomy" id="1381693"/>
    <lineage>
        <taxon>Eukaryota</taxon>
        <taxon>Sar</taxon>
        <taxon>Alveolata</taxon>
        <taxon>Dinophyceae</taxon>
        <taxon>Suessiales</taxon>
        <taxon>Symbiodiniaceae</taxon>
        <taxon>Durusdinium</taxon>
    </lineage>
</organism>
<evidence type="ECO:0000259" key="3">
    <source>
        <dbReference type="Pfam" id="PF07910"/>
    </source>
</evidence>
<keyword evidence="2" id="KW-1133">Transmembrane helix</keyword>
<feature type="transmembrane region" description="Helical" evidence="2">
    <location>
        <begin position="745"/>
        <end position="766"/>
    </location>
</feature>
<evidence type="ECO:0000313" key="5">
    <source>
        <dbReference type="Proteomes" id="UP001642484"/>
    </source>
</evidence>
<dbReference type="InterPro" id="IPR012462">
    <property type="entry name" value="UFSP1/2_DUB_cat"/>
</dbReference>
<feature type="transmembrane region" description="Helical" evidence="2">
    <location>
        <begin position="816"/>
        <end position="840"/>
    </location>
</feature>
<evidence type="ECO:0000313" key="4">
    <source>
        <dbReference type="EMBL" id="CAK9094415.1"/>
    </source>
</evidence>
<dbReference type="PANTHER" id="PTHR48153:SF2">
    <property type="entry name" value="UFM1-SPECIFIC PROTEASE 2"/>
    <property type="match status" value="1"/>
</dbReference>
<feature type="transmembrane region" description="Helical" evidence="2">
    <location>
        <begin position="702"/>
        <end position="724"/>
    </location>
</feature>
<evidence type="ECO:0000256" key="1">
    <source>
        <dbReference type="ARBA" id="ARBA00022801"/>
    </source>
</evidence>
<keyword evidence="2" id="KW-0812">Transmembrane</keyword>
<keyword evidence="2" id="KW-0472">Membrane</keyword>
<name>A0ABP0R2T0_9DINO</name>
<feature type="domain" description="UFSP1/2/DUB catalytic" evidence="3">
    <location>
        <begin position="338"/>
        <end position="509"/>
    </location>
</feature>
<sequence>MKILVKPIRGLIHEGAGGVACIIPEAKPLWLVGRATDEELFIWSAWEILGTDLASFQRVSALLPCGLAVLGIFYPHGAVTQLHSRLPALRLSASEEDGVLHGQVAGTEVRDWKVAQPSDLLIRASLEVSLPPTEAVSTLKSMIRDARQLHFRFPGSTLLPTLSDLRSLAVGPTVSVVPNGKEVVVEVFSEDFGASGCSNFLDFTSSVPLTQRMDFAAYVPQNAPVAKMAEELVEAAVQQLNILLAAQDSLGDDRNLSVRCFLPELLGHAVCLRGTEDRSVRQELHRLLRLPEEPLLVPDAALALPGQALARASGKPMNPHAECGLQPAWWKGGETTQRAFVRGLYEYNHYMQDNFDDNGWGCAYRSLQTCVSWYRMQHYSTEGVPSIPEIQRLLKCIDEAHKDLEIGSKKWIGTVEGMYLLQEYLKVDCKLMYCQDCADMASQAPQMLQHLETEGTPIMMGAGMYAYTLVGLCFDSASGDVAYLIVDPHYTGKDDLKPILSKGWVGWKTLDFGLVIQACWRGAWEQAVQLLEMAGEQQLPLDSKTYASAMRACLEPSRPRLKAAEHAMSLYDDFLQSTEPPGIKFFVTAAAACEAMIALGRFQQVRDEMSSNLQSDWVQCVPPGSDVVEFLLEFAHRRASRGCEVIVVSNASEVVSAVEGKVSCLAFMFVDDELLMPGLRRRPVVDAEVPLCSAAPGGTKCAWKFVLLYIVVLSSMGTCASFPVGPDEWSWPKAMSTACCMDSRALLLLRCLLAVTYVGHACYDIYTYYDSGYYWMFLTHISLWCQVVCSVCLVTATMTGMRALRNDWPTEKSEPLICRVALALFSLQLPLSFMVVTMYWSLEQPVWDLPAGYHSSYENLYVHGLQSIGVLVTFLFGRIPFRVRQWVWLMLCGVVYCTWTYLHFLLRIGNFGGCPKYPRDECPIYAVFDWHKGLHTLILGCMLILVACPLVMSIFWLLGWVRDWLDKPHSGQFEADEQADELCRGQCKLLVRSLFSLTICCKIRCWKRHSMSQLHDKPSMLQHTVCTLINHYIVRLLVCLWHHLNWVSSNGNPSGPCRGIAGAKKTLRGGLLGGVV</sequence>
<dbReference type="PANTHER" id="PTHR48153">
    <property type="entry name" value="UFM1-SPECIFIC PROTEASE 2"/>
    <property type="match status" value="1"/>
</dbReference>
<feature type="transmembrane region" description="Helical" evidence="2">
    <location>
        <begin position="937"/>
        <end position="958"/>
    </location>
</feature>
<dbReference type="EMBL" id="CAXAMN010025339">
    <property type="protein sequence ID" value="CAK9094415.1"/>
    <property type="molecule type" value="Genomic_DNA"/>
</dbReference>
<dbReference type="Proteomes" id="UP001642484">
    <property type="component" value="Unassembled WGS sequence"/>
</dbReference>
<protein>
    <recommendedName>
        <fullName evidence="3">UFSP1/2/DUB catalytic domain-containing protein</fullName>
    </recommendedName>
</protein>
<feature type="transmembrane region" description="Helical" evidence="2">
    <location>
        <begin position="860"/>
        <end position="879"/>
    </location>
</feature>
<proteinExistence type="predicted"/>
<feature type="transmembrane region" description="Helical" evidence="2">
    <location>
        <begin position="886"/>
        <end position="906"/>
    </location>
</feature>